<evidence type="ECO:0000313" key="1">
    <source>
        <dbReference type="EMBL" id="KAL2282146.1"/>
    </source>
</evidence>
<name>A0ABR4EIL8_9PEZI</name>
<organism evidence="1 2">
    <name type="scientific">Diaporthe vaccinii</name>
    <dbReference type="NCBI Taxonomy" id="105482"/>
    <lineage>
        <taxon>Eukaryota</taxon>
        <taxon>Fungi</taxon>
        <taxon>Dikarya</taxon>
        <taxon>Ascomycota</taxon>
        <taxon>Pezizomycotina</taxon>
        <taxon>Sordariomycetes</taxon>
        <taxon>Sordariomycetidae</taxon>
        <taxon>Diaporthales</taxon>
        <taxon>Diaporthaceae</taxon>
        <taxon>Diaporthe</taxon>
        <taxon>Diaporthe eres species complex</taxon>
    </lineage>
</organism>
<sequence>MRLGEMMFRGAVLRLYGARPALVPSDAVSSPFLLRTIIAVMAASNFDLDAAMHSLSTDGLYHLDDFLIGQRISEMEEKGFPYFTEYGLDFYRTILDTRLRSLLGSILGNCTLGHWLRYQDYKGHIECFRRGGQKAGRNVLMIHCWAKGSQVNYFPRSHLHDLDTTIGKRSLYEVDQSKLELAGLSPHEQLFPDGGLVVLDARLAFEIKEGYAITFLFATDNVVAQWAKMVLPYSAGLAQKVADIEDDGSSRSTQPSTPAKIGANFVFFRHPNGKTDE</sequence>
<reference evidence="1 2" key="1">
    <citation type="submission" date="2024-03" db="EMBL/GenBank/DDBJ databases">
        <title>A high-quality draft genome sequence of Diaporthe vaccinii, a causative agent of upright dieback and viscid rot disease in cranberry plants.</title>
        <authorList>
            <person name="Sarrasin M."/>
            <person name="Lang B.F."/>
            <person name="Burger G."/>
        </authorList>
    </citation>
    <scope>NUCLEOTIDE SEQUENCE [LARGE SCALE GENOMIC DNA]</scope>
    <source>
        <strain evidence="1 2">IS7</strain>
    </source>
</reference>
<evidence type="ECO:0000313" key="2">
    <source>
        <dbReference type="Proteomes" id="UP001600888"/>
    </source>
</evidence>
<proteinExistence type="predicted"/>
<dbReference type="Proteomes" id="UP001600888">
    <property type="component" value="Unassembled WGS sequence"/>
</dbReference>
<accession>A0ABR4EIL8</accession>
<gene>
    <name evidence="1" type="ORF">FJTKL_11187</name>
</gene>
<dbReference type="EMBL" id="JBAWTH010000052">
    <property type="protein sequence ID" value="KAL2282146.1"/>
    <property type="molecule type" value="Genomic_DNA"/>
</dbReference>
<comment type="caution">
    <text evidence="1">The sequence shown here is derived from an EMBL/GenBank/DDBJ whole genome shotgun (WGS) entry which is preliminary data.</text>
</comment>
<keyword evidence="2" id="KW-1185">Reference proteome</keyword>
<protein>
    <submittedName>
        <fullName evidence="1">Uncharacterized protein</fullName>
    </submittedName>
</protein>